<evidence type="ECO:0000313" key="1">
    <source>
        <dbReference type="EMBL" id="AHB12066.1"/>
    </source>
</evidence>
<dbReference type="Proteomes" id="UP000018621">
    <property type="component" value="Segment"/>
</dbReference>
<evidence type="ECO:0000313" key="2">
    <source>
        <dbReference type="Proteomes" id="UP000018621"/>
    </source>
</evidence>
<name>V5Q8F2_9CAUD</name>
<dbReference type="OrthoDB" id="27916at10239"/>
<gene>
    <name evidence="1" type="ORF">Sano_46</name>
</gene>
<dbReference type="EMBL" id="KF626665">
    <property type="protein sequence ID" value="AHB12066.1"/>
    <property type="molecule type" value="Genomic_DNA"/>
</dbReference>
<keyword evidence="2" id="KW-1185">Reference proteome</keyword>
<organism evidence="1 2">
    <name type="scientific">Xylella phage Sano</name>
    <dbReference type="NCBI Taxonomy" id="1415148"/>
    <lineage>
        <taxon>Viruses</taxon>
        <taxon>Duplodnaviria</taxon>
        <taxon>Heunggongvirae</taxon>
        <taxon>Uroviricota</taxon>
        <taxon>Caudoviricetes</taxon>
        <taxon>Casjensviridae</taxon>
        <taxon>Sanovirus</taxon>
        <taxon>Sanovirus sano</taxon>
        <taxon>Xylella virus Sano</taxon>
    </lineage>
</organism>
<sequence length="56" mass="6305">MADEYTPPLSPNIVWVFKGNEYNPPLSPNIEWIFGADDDGGGNELRKSSYMLLLTM</sequence>
<proteinExistence type="predicted"/>
<protein>
    <submittedName>
        <fullName evidence="1">Tail assembly protein</fullName>
    </submittedName>
</protein>
<reference evidence="1 2" key="1">
    <citation type="journal article" date="2014" name="J. Bacteriol.">
        <title>Characterization of novel virulent broad-host-range phages of Xylella fastidiosa and Xanthomonas.</title>
        <authorList>
            <person name="Ahern S.J."/>
            <person name="Das M."/>
            <person name="Bhowmick T.S."/>
            <person name="Young R."/>
            <person name="Gonzalez C.F."/>
        </authorList>
    </citation>
    <scope>NUCLEOTIDE SEQUENCE [LARGE SCALE GENOMIC DNA]</scope>
</reference>
<accession>V5Q8F2</accession>